<evidence type="ECO:0000259" key="1">
    <source>
        <dbReference type="Pfam" id="PF00171"/>
    </source>
</evidence>
<organism evidence="2">
    <name type="scientific">marine metagenome</name>
    <dbReference type="NCBI Taxonomy" id="408172"/>
    <lineage>
        <taxon>unclassified sequences</taxon>
        <taxon>metagenomes</taxon>
        <taxon>ecological metagenomes</taxon>
    </lineage>
</organism>
<dbReference type="GO" id="GO:0016491">
    <property type="term" value="F:oxidoreductase activity"/>
    <property type="evidence" value="ECO:0007669"/>
    <property type="project" value="InterPro"/>
</dbReference>
<reference evidence="2" key="1">
    <citation type="submission" date="2018-05" db="EMBL/GenBank/DDBJ databases">
        <authorList>
            <person name="Lanie J.A."/>
            <person name="Ng W.-L."/>
            <person name="Kazmierczak K.M."/>
            <person name="Andrzejewski T.M."/>
            <person name="Davidsen T.M."/>
            <person name="Wayne K.J."/>
            <person name="Tettelin H."/>
            <person name="Glass J.I."/>
            <person name="Rusch D."/>
            <person name="Podicherti R."/>
            <person name="Tsui H.-C.T."/>
            <person name="Winkler M.E."/>
        </authorList>
    </citation>
    <scope>NUCLEOTIDE SEQUENCE</scope>
</reference>
<name>A0A382DGG7_9ZZZZ</name>
<proteinExistence type="predicted"/>
<dbReference type="Pfam" id="PF00171">
    <property type="entry name" value="Aldedh"/>
    <property type="match status" value="1"/>
</dbReference>
<protein>
    <recommendedName>
        <fullName evidence="1">Aldehyde dehydrogenase domain-containing protein</fullName>
    </recommendedName>
</protein>
<dbReference type="InterPro" id="IPR015590">
    <property type="entry name" value="Aldehyde_DH_dom"/>
</dbReference>
<dbReference type="InterPro" id="IPR016161">
    <property type="entry name" value="Ald_DH/histidinol_DH"/>
</dbReference>
<dbReference type="InterPro" id="IPR016162">
    <property type="entry name" value="Ald_DH_N"/>
</dbReference>
<gene>
    <name evidence="2" type="ORF">METZ01_LOCUS190189</name>
</gene>
<feature type="domain" description="Aldehyde dehydrogenase" evidence="1">
    <location>
        <begin position="21"/>
        <end position="241"/>
    </location>
</feature>
<sequence>MFIGGAFPRSESGHTFQVRSDDGRLLANAAKASRKDLREAVRAARSAQAGWAGRTAYNRGQVLYRVAEMLDARRDEFVAVLRDGGRSAESARNEVEQAVDRWVWYAGWADKVHQVLGTVNPVAGPFFNFTYPEPTGVVVQAVPDDPPLLGLASRLAPAIVTGNTSVVLAGEAATLVAMSLAEVLATSDVPGGVVNILTGDQIGLLPWALGHLDVNAVDLSGAPADLPDEALADAAENVKRLVHGDATAASPSVIAQFLEMKTVWHPIGR</sequence>
<dbReference type="AlphaFoldDB" id="A0A382DGG7"/>
<dbReference type="SUPFAM" id="SSF53720">
    <property type="entry name" value="ALDH-like"/>
    <property type="match status" value="1"/>
</dbReference>
<dbReference type="EMBL" id="UINC01039200">
    <property type="protein sequence ID" value="SVB37335.1"/>
    <property type="molecule type" value="Genomic_DNA"/>
</dbReference>
<dbReference type="Gene3D" id="3.40.605.10">
    <property type="entry name" value="Aldehyde Dehydrogenase, Chain A, domain 1"/>
    <property type="match status" value="1"/>
</dbReference>
<dbReference type="PANTHER" id="PTHR11699">
    <property type="entry name" value="ALDEHYDE DEHYDROGENASE-RELATED"/>
    <property type="match status" value="1"/>
</dbReference>
<evidence type="ECO:0000313" key="2">
    <source>
        <dbReference type="EMBL" id="SVB37335.1"/>
    </source>
</evidence>
<accession>A0A382DGG7</accession>